<evidence type="ECO:0000313" key="3">
    <source>
        <dbReference type="Proteomes" id="UP000789831"/>
    </source>
</evidence>
<keyword evidence="3" id="KW-1185">Reference proteome</keyword>
<evidence type="ECO:0000313" key="2">
    <source>
        <dbReference type="EMBL" id="CAG8645717.1"/>
    </source>
</evidence>
<keyword evidence="1" id="KW-0732">Signal</keyword>
<dbReference type="Proteomes" id="UP000789831">
    <property type="component" value="Unassembled WGS sequence"/>
</dbReference>
<accession>A0A9N9DRP8</accession>
<dbReference type="AlphaFoldDB" id="A0A9N9DRP8"/>
<comment type="caution">
    <text evidence="2">The sequence shown here is derived from an EMBL/GenBank/DDBJ whole genome shotgun (WGS) entry which is preliminary data.</text>
</comment>
<gene>
    <name evidence="2" type="ORF">AGERDE_LOCUS11185</name>
</gene>
<name>A0A9N9DRP8_9GLOM</name>
<feature type="non-terminal residue" evidence="2">
    <location>
        <position position="1"/>
    </location>
</feature>
<protein>
    <submittedName>
        <fullName evidence="2">1388_t:CDS:1</fullName>
    </submittedName>
</protein>
<organism evidence="2 3">
    <name type="scientific">Ambispora gerdemannii</name>
    <dbReference type="NCBI Taxonomy" id="144530"/>
    <lineage>
        <taxon>Eukaryota</taxon>
        <taxon>Fungi</taxon>
        <taxon>Fungi incertae sedis</taxon>
        <taxon>Mucoromycota</taxon>
        <taxon>Glomeromycotina</taxon>
        <taxon>Glomeromycetes</taxon>
        <taxon>Archaeosporales</taxon>
        <taxon>Ambisporaceae</taxon>
        <taxon>Ambispora</taxon>
    </lineage>
</organism>
<dbReference type="EMBL" id="CAJVPL010004288">
    <property type="protein sequence ID" value="CAG8645717.1"/>
    <property type="molecule type" value="Genomic_DNA"/>
</dbReference>
<dbReference type="OrthoDB" id="2401718at2759"/>
<evidence type="ECO:0000256" key="1">
    <source>
        <dbReference type="SAM" id="SignalP"/>
    </source>
</evidence>
<feature type="chain" id="PRO_5040141925" evidence="1">
    <location>
        <begin position="23"/>
        <end position="211"/>
    </location>
</feature>
<proteinExistence type="predicted"/>
<feature type="signal peptide" evidence="1">
    <location>
        <begin position="1"/>
        <end position="22"/>
    </location>
</feature>
<reference evidence="2" key="1">
    <citation type="submission" date="2021-06" db="EMBL/GenBank/DDBJ databases">
        <authorList>
            <person name="Kallberg Y."/>
            <person name="Tangrot J."/>
            <person name="Rosling A."/>
        </authorList>
    </citation>
    <scope>NUCLEOTIDE SEQUENCE</scope>
    <source>
        <strain evidence="2">MT106</strain>
    </source>
</reference>
<sequence length="211" mass="24230">MHQIRILCKLSFLDLNATFSSALNIGHKNDWTVLEPAAERCLQSLVKLDTDQVRAIGEVVKLKRVYGAVLELRKMVKDTKESDLEFDLFSEDLNDKPPFLLVEEEDYLDIDRGSWITWEDEMLINSLDIILEGSWEEVSRRVKSHDPGEYSHFPQKHDLGTDLPYGREFSLCERAGSKVDNDTKNISDILKVLKTLRDMHKALVKAIIIEG</sequence>